<evidence type="ECO:0000313" key="2">
    <source>
        <dbReference type="EMBL" id="MDX8337116.1"/>
    </source>
</evidence>
<dbReference type="EMBL" id="JAVIKH010000020">
    <property type="protein sequence ID" value="MDX8337116.1"/>
    <property type="molecule type" value="Genomic_DNA"/>
</dbReference>
<sequence>MKNKLVKKGVNPLALIDPIQEALTIVSDTIINIKRENSITERFEIEAGVHVEKEREVTKRVIHESNVSLAKFCVECETKLKLANLDIEKLKVEIEVVAKESSETHEENMRSFELKEKILVMKFKVIDMLIDLIKELKIFEEKREVLQKLHEAVLSLS</sequence>
<reference evidence="3" key="1">
    <citation type="submission" date="2023-07" db="EMBL/GenBank/DDBJ databases">
        <authorList>
            <person name="Colorado M.A."/>
            <person name="Villamil L.M."/>
            <person name="Melo J.F."/>
            <person name="Rodriguez J.A."/>
            <person name="Ruiz R.Y."/>
        </authorList>
    </citation>
    <scope>NUCLEOTIDE SEQUENCE [LARGE SCALE GENOMIC DNA]</scope>
    <source>
        <strain evidence="3">C33</strain>
    </source>
</reference>
<feature type="coiled-coil region" evidence="1">
    <location>
        <begin position="73"/>
        <end position="100"/>
    </location>
</feature>
<protein>
    <submittedName>
        <fullName evidence="2">Uncharacterized protein</fullName>
    </submittedName>
</protein>
<gene>
    <name evidence="2" type="ORF">RFV38_11550</name>
</gene>
<evidence type="ECO:0000256" key="1">
    <source>
        <dbReference type="SAM" id="Coils"/>
    </source>
</evidence>
<evidence type="ECO:0000313" key="3">
    <source>
        <dbReference type="Proteomes" id="UP001279681"/>
    </source>
</evidence>
<dbReference type="Proteomes" id="UP001279681">
    <property type="component" value="Unassembled WGS sequence"/>
</dbReference>
<comment type="caution">
    <text evidence="2">The sequence shown here is derived from an EMBL/GenBank/DDBJ whole genome shotgun (WGS) entry which is preliminary data.</text>
</comment>
<accession>A0ABU4WEX0</accession>
<keyword evidence="1" id="KW-0175">Coiled coil</keyword>
<proteinExistence type="predicted"/>
<dbReference type="RefSeq" id="WP_320314470.1">
    <property type="nucleotide sequence ID" value="NZ_JAVIKH010000020.1"/>
</dbReference>
<organism evidence="2 3">
    <name type="scientific">Candidatus Cetobacterium colombiensis</name>
    <dbReference type="NCBI Taxonomy" id="3073100"/>
    <lineage>
        <taxon>Bacteria</taxon>
        <taxon>Fusobacteriati</taxon>
        <taxon>Fusobacteriota</taxon>
        <taxon>Fusobacteriia</taxon>
        <taxon>Fusobacteriales</taxon>
        <taxon>Fusobacteriaceae</taxon>
        <taxon>Cetobacterium</taxon>
    </lineage>
</organism>
<name>A0ABU4WEX0_9FUSO</name>
<keyword evidence="3" id="KW-1185">Reference proteome</keyword>